<organism evidence="3 4">
    <name type="scientific">Batrachochytrium salamandrivorans</name>
    <dbReference type="NCBI Taxonomy" id="1357716"/>
    <lineage>
        <taxon>Eukaryota</taxon>
        <taxon>Fungi</taxon>
        <taxon>Fungi incertae sedis</taxon>
        <taxon>Chytridiomycota</taxon>
        <taxon>Chytridiomycota incertae sedis</taxon>
        <taxon>Chytridiomycetes</taxon>
        <taxon>Rhizophydiales</taxon>
        <taxon>Rhizophydiales incertae sedis</taxon>
        <taxon>Batrachochytrium</taxon>
    </lineage>
</organism>
<dbReference type="Proteomes" id="UP001648503">
    <property type="component" value="Unassembled WGS sequence"/>
</dbReference>
<evidence type="ECO:0008006" key="5">
    <source>
        <dbReference type="Google" id="ProtNLM"/>
    </source>
</evidence>
<feature type="compositionally biased region" description="Basic residues" evidence="1">
    <location>
        <begin position="82"/>
        <end position="91"/>
    </location>
</feature>
<evidence type="ECO:0000313" key="4">
    <source>
        <dbReference type="Proteomes" id="UP001648503"/>
    </source>
</evidence>
<feature type="compositionally biased region" description="Pro residues" evidence="1">
    <location>
        <begin position="151"/>
        <end position="160"/>
    </location>
</feature>
<feature type="chain" id="PRO_5046030751" description="RxLR effector protein" evidence="2">
    <location>
        <begin position="19"/>
        <end position="268"/>
    </location>
</feature>
<proteinExistence type="predicted"/>
<feature type="region of interest" description="Disordered" evidence="1">
    <location>
        <begin position="81"/>
        <end position="268"/>
    </location>
</feature>
<feature type="compositionally biased region" description="Polar residues" evidence="1">
    <location>
        <begin position="93"/>
        <end position="103"/>
    </location>
</feature>
<protein>
    <recommendedName>
        <fullName evidence="5">RxLR effector protein</fullName>
    </recommendedName>
</protein>
<evidence type="ECO:0000313" key="3">
    <source>
        <dbReference type="EMBL" id="KAH6592218.1"/>
    </source>
</evidence>
<evidence type="ECO:0000256" key="2">
    <source>
        <dbReference type="SAM" id="SignalP"/>
    </source>
</evidence>
<keyword evidence="4" id="KW-1185">Reference proteome</keyword>
<dbReference type="EMBL" id="JAFCIX010000388">
    <property type="protein sequence ID" value="KAH6592218.1"/>
    <property type="molecule type" value="Genomic_DNA"/>
</dbReference>
<reference evidence="3 4" key="1">
    <citation type="submission" date="2021-02" db="EMBL/GenBank/DDBJ databases">
        <title>Variation within the Batrachochytrium salamandrivorans European outbreak.</title>
        <authorList>
            <person name="Kelly M."/>
            <person name="Pasmans F."/>
            <person name="Shea T.P."/>
            <person name="Munoz J.F."/>
            <person name="Carranza S."/>
            <person name="Cuomo C.A."/>
            <person name="Martel A."/>
        </authorList>
    </citation>
    <scope>NUCLEOTIDE SEQUENCE [LARGE SCALE GENOMIC DNA]</scope>
    <source>
        <strain evidence="3 4">AMFP18/2</strain>
    </source>
</reference>
<name>A0ABQ8F813_9FUNG</name>
<feature type="compositionally biased region" description="Polar residues" evidence="1">
    <location>
        <begin position="241"/>
        <end position="268"/>
    </location>
</feature>
<evidence type="ECO:0000256" key="1">
    <source>
        <dbReference type="SAM" id="MobiDB-lite"/>
    </source>
</evidence>
<feature type="compositionally biased region" description="Basic and acidic residues" evidence="1">
    <location>
        <begin position="172"/>
        <end position="181"/>
    </location>
</feature>
<accession>A0ABQ8F813</accession>
<sequence>MRTAAILVASLLATIGTAAPMSELADNGLHLYKREPLPPLTKDDETSKLSGEMEGVKGGVFDKLAKGVELLKTSRFGAVFQRMKRPGHGSRPKSPNQEEQSADVNELKIEDSDNDTPRLVPKNVKPPQSDAEMEGKKSGSRSTTGDIDMEVPPPAPPLPPSIGVRSPLNLKKVVDDDDSKKHSPVSITPKTNSGPEVQRPTIDLTKVNLKPVVQRSKPQHMPEPPSYQFQLRKTAHGGSKGQVSTNKNTDQEMNAQEPSTSYQQKSPT</sequence>
<feature type="signal peptide" evidence="2">
    <location>
        <begin position="1"/>
        <end position="18"/>
    </location>
</feature>
<keyword evidence="2" id="KW-0732">Signal</keyword>
<gene>
    <name evidence="3" type="ORF">BASA50_008208</name>
</gene>
<comment type="caution">
    <text evidence="3">The sequence shown here is derived from an EMBL/GenBank/DDBJ whole genome shotgun (WGS) entry which is preliminary data.</text>
</comment>